<dbReference type="InterPro" id="IPR001810">
    <property type="entry name" value="F-box_dom"/>
</dbReference>
<dbReference type="SUPFAM" id="SSF81383">
    <property type="entry name" value="F-box domain"/>
    <property type="match status" value="1"/>
</dbReference>
<dbReference type="Pfam" id="PF00646">
    <property type="entry name" value="F-box"/>
    <property type="match status" value="1"/>
</dbReference>
<dbReference type="InterPro" id="IPR036047">
    <property type="entry name" value="F-box-like_dom_sf"/>
</dbReference>
<proteinExistence type="predicted"/>
<feature type="domain" description="F-box" evidence="2">
    <location>
        <begin position="61"/>
        <end position="107"/>
    </location>
</feature>
<evidence type="ECO:0000256" key="1">
    <source>
        <dbReference type="SAM" id="MobiDB-lite"/>
    </source>
</evidence>
<feature type="compositionally biased region" description="Polar residues" evidence="1">
    <location>
        <begin position="15"/>
        <end position="30"/>
    </location>
</feature>
<dbReference type="PROSITE" id="PS50181">
    <property type="entry name" value="FBOX"/>
    <property type="match status" value="1"/>
</dbReference>
<name>A0AAV2FJN1_9ROSI</name>
<dbReference type="Pfam" id="PF08268">
    <property type="entry name" value="FBA_3"/>
    <property type="match status" value="1"/>
</dbReference>
<accession>A0AAV2FJN1</accession>
<dbReference type="InterPro" id="IPR050796">
    <property type="entry name" value="SCF_F-box_component"/>
</dbReference>
<dbReference type="Proteomes" id="UP001497516">
    <property type="component" value="Chromosome 6"/>
</dbReference>
<dbReference type="NCBIfam" id="TIGR01640">
    <property type="entry name" value="F_box_assoc_1"/>
    <property type="match status" value="1"/>
</dbReference>
<dbReference type="InterPro" id="IPR017451">
    <property type="entry name" value="F-box-assoc_interact_dom"/>
</dbReference>
<keyword evidence="4" id="KW-1185">Reference proteome</keyword>
<feature type="region of interest" description="Disordered" evidence="1">
    <location>
        <begin position="1"/>
        <end position="66"/>
    </location>
</feature>
<organism evidence="3 4">
    <name type="scientific">Linum trigynum</name>
    <dbReference type="NCBI Taxonomy" id="586398"/>
    <lineage>
        <taxon>Eukaryota</taxon>
        <taxon>Viridiplantae</taxon>
        <taxon>Streptophyta</taxon>
        <taxon>Embryophyta</taxon>
        <taxon>Tracheophyta</taxon>
        <taxon>Spermatophyta</taxon>
        <taxon>Magnoliopsida</taxon>
        <taxon>eudicotyledons</taxon>
        <taxon>Gunneridae</taxon>
        <taxon>Pentapetalae</taxon>
        <taxon>rosids</taxon>
        <taxon>fabids</taxon>
        <taxon>Malpighiales</taxon>
        <taxon>Linaceae</taxon>
        <taxon>Linum</taxon>
    </lineage>
</organism>
<dbReference type="PANTHER" id="PTHR31672:SF13">
    <property type="entry name" value="F-BOX PROTEIN CPR30-LIKE"/>
    <property type="match status" value="1"/>
</dbReference>
<dbReference type="InterPro" id="IPR013187">
    <property type="entry name" value="F-box-assoc_dom_typ3"/>
</dbReference>
<dbReference type="EMBL" id="OZ034819">
    <property type="protein sequence ID" value="CAL1398207.1"/>
    <property type="molecule type" value="Genomic_DNA"/>
</dbReference>
<dbReference type="AlphaFoldDB" id="A0AAV2FJN1"/>
<protein>
    <recommendedName>
        <fullName evidence="2">F-box domain-containing protein</fullName>
    </recommendedName>
</protein>
<evidence type="ECO:0000259" key="2">
    <source>
        <dbReference type="PROSITE" id="PS50181"/>
    </source>
</evidence>
<evidence type="ECO:0000313" key="3">
    <source>
        <dbReference type="EMBL" id="CAL1398207.1"/>
    </source>
</evidence>
<sequence length="428" mass="48286">MARRFSPPKQPPLTRDSSTLPIPNFANRSPNELGLPPGNELASSASPLSISDEAEKTDRPRRHLPTLPPELISEILAYLPVRSLIRFRCVSRSVKTLISSDAFIKSHLRNTKASSTAKPNRVERLIVKSEKFGLISYSLGSLHNYRGTQAEIDLARPERFPVTTFVRLLGPCDGLLCARVGGSLDGFVVWNPSHEASTELPMFRSGPWIPGSFMCFGFGYDGRLDDYKVVVLISSKNGDDSAAYQTEVQVCALKSRVWRRIDDFEGVPGDDVGKVAAGKLHWKASHVNDEPMYTIMSLDLASETYREVMPPEFGEATGLWTLEALDDRLFVMSRNSIDFSSALWMMKEHGVADSWTKLFRVLHHGMYPGEWRPLMYISNSGEVIFRTRYCLLIYDIKENTVRFLTSKDWFDYDSYVYMETLVSSGLEN</sequence>
<gene>
    <name evidence="3" type="ORF">LTRI10_LOCUS38451</name>
</gene>
<reference evidence="3 4" key="1">
    <citation type="submission" date="2024-04" db="EMBL/GenBank/DDBJ databases">
        <authorList>
            <person name="Fracassetti M."/>
        </authorList>
    </citation>
    <scope>NUCLEOTIDE SEQUENCE [LARGE SCALE GENOMIC DNA]</scope>
</reference>
<dbReference type="SMART" id="SM00256">
    <property type="entry name" value="FBOX"/>
    <property type="match status" value="1"/>
</dbReference>
<dbReference type="Gene3D" id="1.20.1280.50">
    <property type="match status" value="1"/>
</dbReference>
<dbReference type="PANTHER" id="PTHR31672">
    <property type="entry name" value="BNACNNG10540D PROTEIN"/>
    <property type="match status" value="1"/>
</dbReference>
<evidence type="ECO:0000313" key="4">
    <source>
        <dbReference type="Proteomes" id="UP001497516"/>
    </source>
</evidence>